<feature type="compositionally biased region" description="Basic residues" evidence="2">
    <location>
        <begin position="127"/>
        <end position="136"/>
    </location>
</feature>
<feature type="compositionally biased region" description="Basic residues" evidence="2">
    <location>
        <begin position="7"/>
        <end position="18"/>
    </location>
</feature>
<feature type="region of interest" description="Disordered" evidence="2">
    <location>
        <begin position="1"/>
        <end position="219"/>
    </location>
</feature>
<name>A0A6J4SHW1_9SPHN</name>
<protein>
    <submittedName>
        <fullName evidence="3">Inner membrane protein YihY, formerly thought to be RNase BN</fullName>
    </submittedName>
</protein>
<feature type="compositionally biased region" description="Basic residues" evidence="2">
    <location>
        <begin position="35"/>
        <end position="49"/>
    </location>
</feature>
<evidence type="ECO:0000313" key="3">
    <source>
        <dbReference type="EMBL" id="CAA9499528.1"/>
    </source>
</evidence>
<gene>
    <name evidence="3" type="ORF">AVDCRST_MAG39-1196</name>
</gene>
<feature type="non-terminal residue" evidence="3">
    <location>
        <position position="1"/>
    </location>
</feature>
<feature type="compositionally biased region" description="Low complexity" evidence="2">
    <location>
        <begin position="50"/>
        <end position="59"/>
    </location>
</feature>
<feature type="coiled-coil region" evidence="1">
    <location>
        <begin position="236"/>
        <end position="263"/>
    </location>
</feature>
<feature type="compositionally biased region" description="Basic and acidic residues" evidence="2">
    <location>
        <begin position="159"/>
        <end position="176"/>
    </location>
</feature>
<feature type="compositionally biased region" description="Basic and acidic residues" evidence="2">
    <location>
        <begin position="60"/>
        <end position="77"/>
    </location>
</feature>
<feature type="compositionally biased region" description="Basic residues" evidence="2">
    <location>
        <begin position="309"/>
        <end position="319"/>
    </location>
</feature>
<dbReference type="AlphaFoldDB" id="A0A6J4SHW1"/>
<feature type="compositionally biased region" description="Basic and acidic residues" evidence="2">
    <location>
        <begin position="137"/>
        <end position="151"/>
    </location>
</feature>
<evidence type="ECO:0000256" key="2">
    <source>
        <dbReference type="SAM" id="MobiDB-lite"/>
    </source>
</evidence>
<reference evidence="3" key="1">
    <citation type="submission" date="2020-02" db="EMBL/GenBank/DDBJ databases">
        <authorList>
            <person name="Meier V. D."/>
        </authorList>
    </citation>
    <scope>NUCLEOTIDE SEQUENCE</scope>
    <source>
        <strain evidence="3">AVDCRST_MAG39</strain>
    </source>
</reference>
<organism evidence="3">
    <name type="scientific">uncultured Sphingomonadaceae bacterium</name>
    <dbReference type="NCBI Taxonomy" id="169976"/>
    <lineage>
        <taxon>Bacteria</taxon>
        <taxon>Pseudomonadati</taxon>
        <taxon>Pseudomonadota</taxon>
        <taxon>Alphaproteobacteria</taxon>
        <taxon>Sphingomonadales</taxon>
        <taxon>Sphingomonadaceae</taxon>
        <taxon>environmental samples</taxon>
    </lineage>
</organism>
<evidence type="ECO:0000256" key="1">
    <source>
        <dbReference type="SAM" id="Coils"/>
    </source>
</evidence>
<feature type="region of interest" description="Disordered" evidence="2">
    <location>
        <begin position="279"/>
        <end position="319"/>
    </location>
</feature>
<proteinExistence type="predicted"/>
<dbReference type="EMBL" id="CADCVW010000049">
    <property type="protein sequence ID" value="CAA9499528.1"/>
    <property type="molecule type" value="Genomic_DNA"/>
</dbReference>
<keyword evidence="1" id="KW-0175">Coiled coil</keyword>
<sequence>DAEHRSARPRRRHPRRDARPRLVGSAEARAQGGGRRQRRAARGGRRLLRLSRLGAAARVRGADLRHRRRSADGDEPRPGALHLAPARGGDHHRPAAGERGAAVDGQAGARSDRRHPARALRRDARGNLHRRRAQRGLRREGEARLHQDHPPVARHHGRRGADDHPRRDRDFGDGLRRQARPGRAGDRPPPDPARLLRPARNRRERGHRRRVPLRAQPGEGAVELAHAGLAPGDAGLRRYDAGLRLLRVELRQLQRDLRRARGGGGAADVALPVGLRPAARRGGKCGARAPDGDGHYRRPAQTDGDPQRLRRGHPARAGL</sequence>
<feature type="non-terminal residue" evidence="3">
    <location>
        <position position="319"/>
    </location>
</feature>
<accession>A0A6J4SHW1</accession>
<feature type="compositionally biased region" description="Basic residues" evidence="2">
    <location>
        <begin position="197"/>
        <end position="212"/>
    </location>
</feature>